<accession>A0A8H9DCP7</accession>
<organism evidence="1 2">
    <name type="scientific">Nitrosomonas nitrosa</name>
    <dbReference type="NCBI Taxonomy" id="52442"/>
    <lineage>
        <taxon>Bacteria</taxon>
        <taxon>Pseudomonadati</taxon>
        <taxon>Pseudomonadota</taxon>
        <taxon>Betaproteobacteria</taxon>
        <taxon>Nitrosomonadales</taxon>
        <taxon>Nitrosomonadaceae</taxon>
        <taxon>Nitrosomonas</taxon>
    </lineage>
</organism>
<dbReference type="EMBL" id="CAJNAP010000055">
    <property type="protein sequence ID" value="CAE6518963.1"/>
    <property type="molecule type" value="Genomic_DNA"/>
</dbReference>
<gene>
    <name evidence="1" type="ORF">NMYAN_90091</name>
</gene>
<proteinExistence type="predicted"/>
<name>A0A8H9DCP7_9PROT</name>
<comment type="caution">
    <text evidence="1">The sequence shown here is derived from an EMBL/GenBank/DDBJ whole genome shotgun (WGS) entry which is preliminary data.</text>
</comment>
<reference evidence="1" key="1">
    <citation type="submission" date="2021-02" db="EMBL/GenBank/DDBJ databases">
        <authorList>
            <person name="Han P."/>
        </authorList>
    </citation>
    <scope>NUCLEOTIDE SEQUENCE</scope>
    <source>
        <strain evidence="1">Nitrosomonas nitrosa 18-3D</strain>
    </source>
</reference>
<evidence type="ECO:0000313" key="2">
    <source>
        <dbReference type="Proteomes" id="UP000601736"/>
    </source>
</evidence>
<dbReference type="AlphaFoldDB" id="A0A8H9DCP7"/>
<evidence type="ECO:0000313" key="1">
    <source>
        <dbReference type="EMBL" id="CAE6518963.1"/>
    </source>
</evidence>
<protein>
    <submittedName>
        <fullName evidence="1">Transposase</fullName>
    </submittedName>
</protein>
<sequence length="113" mass="12764">MTSRLQRKRHDPIITSIGLCLQKPKFPGKANAEQQKEFIERYQALKAKKAPDDPIYFMDATHPQHNPVAGYGWIKRGQDHEIPSNTGRQCININGAIDCAGLCPITRYDDTIT</sequence>
<dbReference type="Proteomes" id="UP000601736">
    <property type="component" value="Unassembled WGS sequence"/>
</dbReference>